<evidence type="ECO:0000256" key="1">
    <source>
        <dbReference type="ARBA" id="ARBA00004141"/>
    </source>
</evidence>
<feature type="transmembrane region" description="Helical" evidence="9">
    <location>
        <begin position="751"/>
        <end position="774"/>
    </location>
</feature>
<organism evidence="11 12">
    <name type="scientific">Komagataella pastoris</name>
    <name type="common">Yeast</name>
    <name type="synonym">Pichia pastoris</name>
    <dbReference type="NCBI Taxonomy" id="4922"/>
    <lineage>
        <taxon>Eukaryota</taxon>
        <taxon>Fungi</taxon>
        <taxon>Dikarya</taxon>
        <taxon>Ascomycota</taxon>
        <taxon>Saccharomycotina</taxon>
        <taxon>Pichiomycetes</taxon>
        <taxon>Pichiales</taxon>
        <taxon>Pichiaceae</taxon>
        <taxon>Komagataella</taxon>
    </lineage>
</organism>
<comment type="subcellular location">
    <subcellularLocation>
        <location evidence="1">Membrane</location>
        <topology evidence="1">Multi-pass membrane protein</topology>
    </subcellularLocation>
</comment>
<feature type="transmembrane region" description="Helical" evidence="9">
    <location>
        <begin position="459"/>
        <end position="486"/>
    </location>
</feature>
<keyword evidence="10" id="KW-0175">Coiled coil</keyword>
<dbReference type="AlphaFoldDB" id="A0A1B2JF93"/>
<comment type="similarity">
    <text evidence="2 9">Belongs to the V-ATPase 116 kDa subunit family.</text>
</comment>
<dbReference type="InterPro" id="IPR002490">
    <property type="entry name" value="V-ATPase_116kDa_su"/>
</dbReference>
<keyword evidence="6 9" id="KW-1133">Transmembrane helix</keyword>
<evidence type="ECO:0000256" key="7">
    <source>
        <dbReference type="ARBA" id="ARBA00023065"/>
    </source>
</evidence>
<sequence>MAEQEAIFRSAEMSLIQLYIPTDISREAIFTLGNLGVVQFRDLNKSVNAFQRFFIDEIKKLDNVERQHRFFQSLLDENVIETKVDPYSDESFNYNTILSKDRIDDLTEGAQFLEERLSQLVESQQDLQKKKMELQQMQHVLKASDGFFLVSGTQDSFGELQPDSFLENGGFADVSYVTGVINREKYSVLQQILWRSLRGNLYMNFEEIEEPIYDTNSKKFVDKNAFIIYAHGEVILSRIRKIAESLDADLYFVEQERAQRTKQYGKVHERLADITTVLSTIERALFAELTIISRELYGWSNAIRIEKSVYHVMNTCHNDLQRKCLIAEGWVPSFDLEKVQDSLERISNSSPADDPVQYSIPIIVNTLSTTKIPPTYHKTNKFTAAFQSMCDAYGVASYREINAALPTSATFPFMFAIMFGDLGHGFLMFLAAVTLVLNEKRISRIKRDEIFDMAYVGRYILLLMGLFSMYTGFLYNDIFSISMTWFKSGWSWPSHWNEGDSIEGHQTGVYPIGLDPAWHGTENALLFSNSYKMKLSILMGFIHMTYSYIFSLVNYLHFQSVVDIIGNFIPGLLFMQGIFGYLSICIIYKWTVDWIAIEKPAPSLLNMLISMFLSPGNVTEELYPNQANVQVILLLVALVCVPWLLLFKPLHFKFTHKQKYENLPANDAPSDEEVNNFLSSLDIQDDEEHEEHEFGDIMIHQVIHTIEFCLNCVSHTASYLRLWALSLAHAQLSSVLWSMTIGSAFGMTGLLGIVFTFIMFGMWFVLTVCILVVMEGTSAMLHSLRLHWVESMSKFFEGEGTPYRPFAFKSILLGEEE</sequence>
<reference evidence="11 12" key="1">
    <citation type="submission" date="2016-02" db="EMBL/GenBank/DDBJ databases">
        <title>Comparative genomic and transcriptomic foundation for Pichia pastoris.</title>
        <authorList>
            <person name="Love K.R."/>
            <person name="Shah K.A."/>
            <person name="Whittaker C.A."/>
            <person name="Wu J."/>
            <person name="Bartlett M.C."/>
            <person name="Ma D."/>
            <person name="Leeson R.L."/>
            <person name="Priest M."/>
            <person name="Young S.K."/>
            <person name="Love J.C."/>
        </authorList>
    </citation>
    <scope>NUCLEOTIDE SEQUENCE [LARGE SCALE GENOMIC DNA]</scope>
    <source>
        <strain evidence="11 12">ATCC 28485</strain>
    </source>
</reference>
<keyword evidence="3 9" id="KW-0813">Transport</keyword>
<feature type="transmembrane region" description="Helical" evidence="9">
    <location>
        <begin position="722"/>
        <end position="745"/>
    </location>
</feature>
<accession>A0A1B2JF93</accession>
<evidence type="ECO:0000256" key="3">
    <source>
        <dbReference type="ARBA" id="ARBA00022448"/>
    </source>
</evidence>
<gene>
    <name evidence="11" type="primary">VPH1</name>
    <name evidence="11" type="ORF">ATY40_BA7503402</name>
</gene>
<dbReference type="PIRSF" id="PIRSF001293">
    <property type="entry name" value="ATP6V0A1"/>
    <property type="match status" value="1"/>
</dbReference>
<feature type="transmembrane region" description="Helical" evidence="9">
    <location>
        <begin position="568"/>
        <end position="590"/>
    </location>
</feature>
<protein>
    <recommendedName>
        <fullName evidence="9">V-type proton ATPase subunit a</fullName>
    </recommendedName>
</protein>
<dbReference type="PANTHER" id="PTHR11629">
    <property type="entry name" value="VACUOLAR PROTON ATPASES"/>
    <property type="match status" value="1"/>
</dbReference>
<dbReference type="GO" id="GO:0046961">
    <property type="term" value="F:proton-transporting ATPase activity, rotational mechanism"/>
    <property type="evidence" value="ECO:0007669"/>
    <property type="project" value="InterPro"/>
</dbReference>
<dbReference type="GO" id="GO:0000220">
    <property type="term" value="C:vacuolar proton-transporting V-type ATPase, V0 domain"/>
    <property type="evidence" value="ECO:0007669"/>
    <property type="project" value="InterPro"/>
</dbReference>
<dbReference type="GO" id="GO:0000329">
    <property type="term" value="C:fungal-type vacuole membrane"/>
    <property type="evidence" value="ECO:0007669"/>
    <property type="project" value="TreeGrafter"/>
</dbReference>
<evidence type="ECO:0000256" key="9">
    <source>
        <dbReference type="RuleBase" id="RU361189"/>
    </source>
</evidence>
<evidence type="ECO:0000256" key="2">
    <source>
        <dbReference type="ARBA" id="ARBA00009904"/>
    </source>
</evidence>
<dbReference type="GO" id="GO:0007035">
    <property type="term" value="P:vacuolar acidification"/>
    <property type="evidence" value="ECO:0007669"/>
    <property type="project" value="TreeGrafter"/>
</dbReference>
<keyword evidence="7 9" id="KW-0406">Ion transport</keyword>
<dbReference type="GO" id="GO:0051117">
    <property type="term" value="F:ATPase binding"/>
    <property type="evidence" value="ECO:0007669"/>
    <property type="project" value="TreeGrafter"/>
</dbReference>
<comment type="function">
    <text evidence="9">Essential component of the vacuolar proton pump (V-ATPase), a multimeric enzyme that catalyzes the translocation of protons across the membranes. Required for assembly and activity of the V-ATPase.</text>
</comment>
<feature type="transmembrane region" description="Helical" evidence="9">
    <location>
        <begin position="535"/>
        <end position="556"/>
    </location>
</feature>
<evidence type="ECO:0000256" key="5">
    <source>
        <dbReference type="ARBA" id="ARBA00022781"/>
    </source>
</evidence>
<feature type="coiled-coil region" evidence="10">
    <location>
        <begin position="103"/>
        <end position="140"/>
    </location>
</feature>
<dbReference type="OrthoDB" id="10264220at2759"/>
<evidence type="ECO:0000313" key="11">
    <source>
        <dbReference type="EMBL" id="ANZ76710.1"/>
    </source>
</evidence>
<dbReference type="InterPro" id="IPR026028">
    <property type="entry name" value="V-type_ATPase_116kDa_su_euka"/>
</dbReference>
<evidence type="ECO:0000313" key="12">
    <source>
        <dbReference type="Proteomes" id="UP000094565"/>
    </source>
</evidence>
<proteinExistence type="inferred from homology"/>
<keyword evidence="12" id="KW-1185">Reference proteome</keyword>
<keyword evidence="8 9" id="KW-0472">Membrane</keyword>
<dbReference type="Proteomes" id="UP000094565">
    <property type="component" value="Chromosome 3"/>
</dbReference>
<dbReference type="PANTHER" id="PTHR11629:SF63">
    <property type="entry name" value="V-TYPE PROTON ATPASE SUBUNIT A"/>
    <property type="match status" value="1"/>
</dbReference>
<feature type="transmembrane region" description="Helical" evidence="9">
    <location>
        <begin position="413"/>
        <end position="438"/>
    </location>
</feature>
<keyword evidence="4 9" id="KW-0812">Transmembrane</keyword>
<feature type="transmembrane region" description="Helical" evidence="9">
    <location>
        <begin position="627"/>
        <end position="647"/>
    </location>
</feature>
<evidence type="ECO:0000256" key="6">
    <source>
        <dbReference type="ARBA" id="ARBA00022989"/>
    </source>
</evidence>
<dbReference type="Pfam" id="PF01496">
    <property type="entry name" value="V_ATPase_I"/>
    <property type="match status" value="1"/>
</dbReference>
<evidence type="ECO:0000256" key="10">
    <source>
        <dbReference type="SAM" id="Coils"/>
    </source>
</evidence>
<keyword evidence="5 9" id="KW-0375">Hydrogen ion transport</keyword>
<name>A0A1B2JF93_PICPA</name>
<dbReference type="EMBL" id="CP014586">
    <property type="protein sequence ID" value="ANZ76710.1"/>
    <property type="molecule type" value="Genomic_DNA"/>
</dbReference>
<evidence type="ECO:0000256" key="4">
    <source>
        <dbReference type="ARBA" id="ARBA00022692"/>
    </source>
</evidence>
<evidence type="ECO:0000256" key="8">
    <source>
        <dbReference type="ARBA" id="ARBA00023136"/>
    </source>
</evidence>